<evidence type="ECO:0000256" key="1">
    <source>
        <dbReference type="SAM" id="MobiDB-lite"/>
    </source>
</evidence>
<sequence>MGTPRDPDAEGLDALRRRLYRPGSTESDLRRYLAERSAIAPEPAPQSVPALPHAPRRRFVPVAALSAVVAVALAVSLSQLHALRAPARSAATASPVPVLVQDIGDGTTLTVPQRASIRTATTPIAIDGTAVVGQRFEGSGNAMLVVDPPRRAMHGGVATVLLTSIGPVPVSWRALSLVYLGQWTAVPVVLARGSSAEPPGVGAPRTFRYRDAPPTRIAVIAPAGVRWSVLVGVTGPEHALH</sequence>
<name>A0A4R7FLI9_9MICO</name>
<dbReference type="EMBL" id="SOAM01000002">
    <property type="protein sequence ID" value="TDS77239.1"/>
    <property type="molecule type" value="Genomic_DNA"/>
</dbReference>
<dbReference type="OrthoDB" id="9858624at2"/>
<proteinExistence type="predicted"/>
<feature type="compositionally biased region" description="Basic and acidic residues" evidence="1">
    <location>
        <begin position="1"/>
        <end position="16"/>
    </location>
</feature>
<protein>
    <submittedName>
        <fullName evidence="2">Uncharacterized protein</fullName>
    </submittedName>
</protein>
<organism evidence="2 3">
    <name type="scientific">Amnibacterium kyonggiense</name>
    <dbReference type="NCBI Taxonomy" id="595671"/>
    <lineage>
        <taxon>Bacteria</taxon>
        <taxon>Bacillati</taxon>
        <taxon>Actinomycetota</taxon>
        <taxon>Actinomycetes</taxon>
        <taxon>Micrococcales</taxon>
        <taxon>Microbacteriaceae</taxon>
        <taxon>Amnibacterium</taxon>
    </lineage>
</organism>
<accession>A0A4R7FLI9</accession>
<comment type="caution">
    <text evidence="2">The sequence shown here is derived from an EMBL/GenBank/DDBJ whole genome shotgun (WGS) entry which is preliminary data.</text>
</comment>
<reference evidence="2 3" key="1">
    <citation type="submission" date="2019-03" db="EMBL/GenBank/DDBJ databases">
        <title>Genomic Encyclopedia of Archaeal and Bacterial Type Strains, Phase II (KMG-II): from individual species to whole genera.</title>
        <authorList>
            <person name="Goeker M."/>
        </authorList>
    </citation>
    <scope>NUCLEOTIDE SEQUENCE [LARGE SCALE GENOMIC DNA]</scope>
    <source>
        <strain evidence="2 3">DSM 24782</strain>
    </source>
</reference>
<gene>
    <name evidence="2" type="ORF">CLV52_2180</name>
</gene>
<dbReference type="RefSeq" id="WP_133766333.1">
    <property type="nucleotide sequence ID" value="NZ_BAAARP010000002.1"/>
</dbReference>
<dbReference type="Proteomes" id="UP000295344">
    <property type="component" value="Unassembled WGS sequence"/>
</dbReference>
<evidence type="ECO:0000313" key="2">
    <source>
        <dbReference type="EMBL" id="TDS77239.1"/>
    </source>
</evidence>
<evidence type="ECO:0000313" key="3">
    <source>
        <dbReference type="Proteomes" id="UP000295344"/>
    </source>
</evidence>
<feature type="region of interest" description="Disordered" evidence="1">
    <location>
        <begin position="1"/>
        <end position="26"/>
    </location>
</feature>
<dbReference type="AlphaFoldDB" id="A0A4R7FLI9"/>
<keyword evidence="3" id="KW-1185">Reference proteome</keyword>